<dbReference type="SUPFAM" id="SSF52833">
    <property type="entry name" value="Thioredoxin-like"/>
    <property type="match status" value="1"/>
</dbReference>
<dbReference type="FunFam" id="3.40.30.10:FF:000001">
    <property type="entry name" value="Thioredoxin"/>
    <property type="match status" value="1"/>
</dbReference>
<protein>
    <recommendedName>
        <fullName evidence="6 7">Thioredoxin</fullName>
    </recommendedName>
</protein>
<dbReference type="EMBL" id="FNCI01000003">
    <property type="protein sequence ID" value="SDF97828.1"/>
    <property type="molecule type" value="Genomic_DNA"/>
</dbReference>
<dbReference type="Proteomes" id="UP000198641">
    <property type="component" value="Unassembled WGS sequence"/>
</dbReference>
<keyword evidence="3" id="KW-0249">Electron transport</keyword>
<proteinExistence type="inferred from homology"/>
<gene>
    <name evidence="10" type="ORF">SAMN05216571_103256</name>
</gene>
<accession>A0A1G7QHA1</accession>
<evidence type="ECO:0000259" key="9">
    <source>
        <dbReference type="PROSITE" id="PS51352"/>
    </source>
</evidence>
<evidence type="ECO:0000256" key="8">
    <source>
        <dbReference type="PIRSR" id="PIRSR000077-4"/>
    </source>
</evidence>
<dbReference type="Gene3D" id="3.40.30.10">
    <property type="entry name" value="Glutaredoxin"/>
    <property type="match status" value="1"/>
</dbReference>
<dbReference type="InterPro" id="IPR017937">
    <property type="entry name" value="Thioredoxin_CS"/>
</dbReference>
<dbReference type="CDD" id="cd02947">
    <property type="entry name" value="TRX_family"/>
    <property type="match status" value="1"/>
</dbReference>
<keyword evidence="2" id="KW-0813">Transport</keyword>
<dbReference type="InterPro" id="IPR013766">
    <property type="entry name" value="Thioredoxin_domain"/>
</dbReference>
<dbReference type="GO" id="GO:0015035">
    <property type="term" value="F:protein-disulfide reductase activity"/>
    <property type="evidence" value="ECO:0007669"/>
    <property type="project" value="UniProtKB-UniRule"/>
</dbReference>
<dbReference type="PROSITE" id="PS00194">
    <property type="entry name" value="THIOREDOXIN_1"/>
    <property type="match status" value="1"/>
</dbReference>
<evidence type="ECO:0000256" key="2">
    <source>
        <dbReference type="ARBA" id="ARBA00022448"/>
    </source>
</evidence>
<dbReference type="PANTHER" id="PTHR45663:SF11">
    <property type="entry name" value="GEO12009P1"/>
    <property type="match status" value="1"/>
</dbReference>
<dbReference type="PRINTS" id="PR00421">
    <property type="entry name" value="THIOREDOXIN"/>
</dbReference>
<dbReference type="RefSeq" id="WP_092524087.1">
    <property type="nucleotide sequence ID" value="NZ_FNCI01000003.1"/>
</dbReference>
<dbReference type="InterPro" id="IPR036249">
    <property type="entry name" value="Thioredoxin-like_sf"/>
</dbReference>
<dbReference type="AlphaFoldDB" id="A0A1G7QHA1"/>
<dbReference type="PROSITE" id="PS51352">
    <property type="entry name" value="THIOREDOXIN_2"/>
    <property type="match status" value="1"/>
</dbReference>
<dbReference type="GO" id="GO:0005829">
    <property type="term" value="C:cytosol"/>
    <property type="evidence" value="ECO:0007669"/>
    <property type="project" value="TreeGrafter"/>
</dbReference>
<comment type="similarity">
    <text evidence="1 7">Belongs to the thioredoxin family.</text>
</comment>
<dbReference type="PIRSF" id="PIRSF000077">
    <property type="entry name" value="Thioredoxin"/>
    <property type="match status" value="1"/>
</dbReference>
<evidence type="ECO:0000256" key="6">
    <source>
        <dbReference type="NCBIfam" id="TIGR01068"/>
    </source>
</evidence>
<sequence>MANLAAVTDSNYAQDVIESNTPVLVKFWAPWCGPCKMLDPVVESIAEERGDALKVVTINVDDAPDLAAKNGVRGLPTIALFKAGGKVEALTGVQPKESFDEMIARHA</sequence>
<keyword evidence="5 8" id="KW-0676">Redox-active center</keyword>
<dbReference type="OrthoDB" id="9790390at2"/>
<evidence type="ECO:0000256" key="1">
    <source>
        <dbReference type="ARBA" id="ARBA00008987"/>
    </source>
</evidence>
<keyword evidence="11" id="KW-1185">Reference proteome</keyword>
<evidence type="ECO:0000256" key="3">
    <source>
        <dbReference type="ARBA" id="ARBA00022982"/>
    </source>
</evidence>
<dbReference type="PANTHER" id="PTHR45663">
    <property type="entry name" value="GEO12009P1"/>
    <property type="match status" value="1"/>
</dbReference>
<keyword evidence="4 8" id="KW-1015">Disulfide bond</keyword>
<feature type="domain" description="Thioredoxin" evidence="9">
    <location>
        <begin position="1"/>
        <end position="107"/>
    </location>
</feature>
<evidence type="ECO:0000256" key="7">
    <source>
        <dbReference type="PIRNR" id="PIRNR000077"/>
    </source>
</evidence>
<evidence type="ECO:0000313" key="11">
    <source>
        <dbReference type="Proteomes" id="UP000198641"/>
    </source>
</evidence>
<feature type="disulfide bond" description="Redox-active" evidence="8">
    <location>
        <begin position="32"/>
        <end position="35"/>
    </location>
</feature>
<dbReference type="STRING" id="284577.SAMN05216571_103256"/>
<dbReference type="NCBIfam" id="TIGR01068">
    <property type="entry name" value="thioredoxin"/>
    <property type="match status" value="1"/>
</dbReference>
<evidence type="ECO:0000256" key="4">
    <source>
        <dbReference type="ARBA" id="ARBA00023157"/>
    </source>
</evidence>
<dbReference type="InterPro" id="IPR005746">
    <property type="entry name" value="Thioredoxin"/>
</dbReference>
<evidence type="ECO:0000256" key="5">
    <source>
        <dbReference type="ARBA" id="ARBA00023284"/>
    </source>
</evidence>
<name>A0A1G7QHA1_9GAMM</name>
<evidence type="ECO:0000313" key="10">
    <source>
        <dbReference type="EMBL" id="SDF97828.1"/>
    </source>
</evidence>
<reference evidence="10 11" key="1">
    <citation type="submission" date="2016-10" db="EMBL/GenBank/DDBJ databases">
        <authorList>
            <person name="de Groot N.N."/>
        </authorList>
    </citation>
    <scope>NUCLEOTIDE SEQUENCE [LARGE SCALE GENOMIC DNA]</scope>
    <source>
        <strain evidence="10 11">BH539</strain>
    </source>
</reference>
<dbReference type="GO" id="GO:0045454">
    <property type="term" value="P:cell redox homeostasis"/>
    <property type="evidence" value="ECO:0007669"/>
    <property type="project" value="TreeGrafter"/>
</dbReference>
<organism evidence="10 11">
    <name type="scientific">Onishia taeanensis</name>
    <dbReference type="NCBI Taxonomy" id="284577"/>
    <lineage>
        <taxon>Bacteria</taxon>
        <taxon>Pseudomonadati</taxon>
        <taxon>Pseudomonadota</taxon>
        <taxon>Gammaproteobacteria</taxon>
        <taxon>Oceanospirillales</taxon>
        <taxon>Halomonadaceae</taxon>
        <taxon>Onishia</taxon>
    </lineage>
</organism>
<dbReference type="Pfam" id="PF00085">
    <property type="entry name" value="Thioredoxin"/>
    <property type="match status" value="1"/>
</dbReference>